<dbReference type="InterPro" id="IPR003838">
    <property type="entry name" value="ABC3_permease_C"/>
</dbReference>
<feature type="domain" description="MacB-like periplasmic core" evidence="9">
    <location>
        <begin position="27"/>
        <end position="204"/>
    </location>
</feature>
<dbReference type="OrthoDB" id="9808461at2"/>
<evidence type="ECO:0000313" key="11">
    <source>
        <dbReference type="Proteomes" id="UP000298759"/>
    </source>
</evidence>
<keyword evidence="4 7" id="KW-0812">Transmembrane</keyword>
<dbReference type="PANTHER" id="PTHR30489">
    <property type="entry name" value="LIPOPROTEIN-RELEASING SYSTEM TRANSMEMBRANE PROTEIN LOLE"/>
    <property type="match status" value="1"/>
</dbReference>
<evidence type="ECO:0000259" key="9">
    <source>
        <dbReference type="Pfam" id="PF12704"/>
    </source>
</evidence>
<evidence type="ECO:0000256" key="3">
    <source>
        <dbReference type="ARBA" id="ARBA00022475"/>
    </source>
</evidence>
<keyword evidence="6 7" id="KW-0472">Membrane</keyword>
<reference evidence="10 11" key="1">
    <citation type="submission" date="2018-12" db="EMBL/GenBank/DDBJ databases">
        <authorList>
            <person name="Chong R.A."/>
        </authorList>
    </citation>
    <scope>NUCLEOTIDE SEQUENCE [LARGE SCALE GENOMIC DNA]</scope>
    <source>
        <strain evidence="10 11">Ahe</strain>
    </source>
</reference>
<dbReference type="PANTHER" id="PTHR30489:SF0">
    <property type="entry name" value="LIPOPROTEIN-RELEASING SYSTEM TRANSMEMBRANE PROTEIN LOLE"/>
    <property type="match status" value="1"/>
</dbReference>
<accession>A0A4D6XQ33</accession>
<evidence type="ECO:0000256" key="2">
    <source>
        <dbReference type="ARBA" id="ARBA00005236"/>
    </source>
</evidence>
<feature type="transmembrane region" description="Helical" evidence="7">
    <location>
        <begin position="265"/>
        <end position="291"/>
    </location>
</feature>
<feature type="transmembrane region" description="Helical" evidence="7">
    <location>
        <begin position="360"/>
        <end position="385"/>
    </location>
</feature>
<evidence type="ECO:0000256" key="4">
    <source>
        <dbReference type="ARBA" id="ARBA00022692"/>
    </source>
</evidence>
<comment type="similarity">
    <text evidence="2">Belongs to the ABC-4 integral membrane protein family. LolC/E subfamily.</text>
</comment>
<dbReference type="GO" id="GO:0044874">
    <property type="term" value="P:lipoprotein localization to outer membrane"/>
    <property type="evidence" value="ECO:0007669"/>
    <property type="project" value="TreeGrafter"/>
</dbReference>
<keyword evidence="5 7" id="KW-1133">Transmembrane helix</keyword>
<dbReference type="Proteomes" id="UP000298759">
    <property type="component" value="Chromosome"/>
</dbReference>
<dbReference type="InterPro" id="IPR051447">
    <property type="entry name" value="Lipoprotein-release_system"/>
</dbReference>
<reference evidence="10 11" key="2">
    <citation type="submission" date="2019-05" db="EMBL/GenBank/DDBJ databases">
        <title>Genome evolution of the obligate endosymbiont Buchnera aphidicola.</title>
        <authorList>
            <person name="Moran N.A."/>
        </authorList>
    </citation>
    <scope>NUCLEOTIDE SEQUENCE [LARGE SCALE GENOMIC DNA]</scope>
    <source>
        <strain evidence="10 11">Ahe</strain>
    </source>
</reference>
<feature type="transmembrane region" description="Helical" evidence="7">
    <location>
        <begin position="312"/>
        <end position="338"/>
    </location>
</feature>
<keyword evidence="3" id="KW-1003">Cell membrane</keyword>
<evidence type="ECO:0000256" key="7">
    <source>
        <dbReference type="SAM" id="Phobius"/>
    </source>
</evidence>
<evidence type="ECO:0000256" key="1">
    <source>
        <dbReference type="ARBA" id="ARBA00004651"/>
    </source>
</evidence>
<dbReference type="AlphaFoldDB" id="A0A4D6XQ33"/>
<feature type="transmembrane region" description="Helical" evidence="7">
    <location>
        <begin position="25"/>
        <end position="48"/>
    </location>
</feature>
<dbReference type="Pfam" id="PF12704">
    <property type="entry name" value="MacB_PCD"/>
    <property type="match status" value="1"/>
</dbReference>
<name>A0A4D6XQ33_9GAMM</name>
<dbReference type="RefSeq" id="WP_158340047.1">
    <property type="nucleotide sequence ID" value="NZ_CP034894.1"/>
</dbReference>
<dbReference type="InterPro" id="IPR025857">
    <property type="entry name" value="MacB_PCD"/>
</dbReference>
<protein>
    <submittedName>
        <fullName evidence="10">FtsX-like permease family protein</fullName>
    </submittedName>
</protein>
<dbReference type="GO" id="GO:0098797">
    <property type="term" value="C:plasma membrane protein complex"/>
    <property type="evidence" value="ECO:0007669"/>
    <property type="project" value="TreeGrafter"/>
</dbReference>
<evidence type="ECO:0000313" key="10">
    <source>
        <dbReference type="EMBL" id="QCI17114.1"/>
    </source>
</evidence>
<dbReference type="EMBL" id="CP034894">
    <property type="protein sequence ID" value="QCI17114.1"/>
    <property type="molecule type" value="Genomic_DNA"/>
</dbReference>
<evidence type="ECO:0000256" key="6">
    <source>
        <dbReference type="ARBA" id="ARBA00023136"/>
    </source>
</evidence>
<sequence length="399" mass="46347">MYKPIYIFIGLRYLWNSHLTSFKKIITILSIIGTSLGISSIVITISLVNGFQNEFQKNILSFVPHLIITNKNYYINESEFPRNILKSSNVQKISSFINSKVLIQSKKNITIGEIITFKEKNYDSFKNYNITNILYTLNSKENNVIIGKKLAKKLNININDSIKLITLPKSKKNFLTKQFNEKTFKVTGFFCTENEIDNYQILINSKIALTFLHYCKNYITGWRIWLKDPFYFDINMFKKIKNNLILLNWKSKEGELFKAVQIEKYIMLLFFILILLVVGFNIIITLTVNMIEKQNVIAILQTQGLCRKKIMLIFITIGSSISIIGNLLGILISFTLIFQKKILNLLINLFFNTTNISMKIFPFQVFLVNITFILLSILSMLYPIWKITKSTPAKILSHE</sequence>
<organism evidence="10 11">
    <name type="scientific">Buchnera aphidicola</name>
    <name type="common">Aphis helianthi</name>
    <dbReference type="NCBI Taxonomy" id="2315802"/>
    <lineage>
        <taxon>Bacteria</taxon>
        <taxon>Pseudomonadati</taxon>
        <taxon>Pseudomonadota</taxon>
        <taxon>Gammaproteobacteria</taxon>
        <taxon>Enterobacterales</taxon>
        <taxon>Erwiniaceae</taxon>
        <taxon>Buchnera</taxon>
    </lineage>
</organism>
<evidence type="ECO:0000259" key="8">
    <source>
        <dbReference type="Pfam" id="PF02687"/>
    </source>
</evidence>
<gene>
    <name evidence="10" type="ORF">D9V62_01490</name>
</gene>
<evidence type="ECO:0000256" key="5">
    <source>
        <dbReference type="ARBA" id="ARBA00022989"/>
    </source>
</evidence>
<feature type="domain" description="ABC3 transporter permease C-terminal" evidence="8">
    <location>
        <begin position="269"/>
        <end position="392"/>
    </location>
</feature>
<dbReference type="Pfam" id="PF02687">
    <property type="entry name" value="FtsX"/>
    <property type="match status" value="1"/>
</dbReference>
<proteinExistence type="inferred from homology"/>
<comment type="subcellular location">
    <subcellularLocation>
        <location evidence="1">Cell membrane</location>
        <topology evidence="1">Multi-pass membrane protein</topology>
    </subcellularLocation>
</comment>